<keyword evidence="2" id="KW-1185">Reference proteome</keyword>
<proteinExistence type="predicted"/>
<dbReference type="EMBL" id="LUCM01006870">
    <property type="protein sequence ID" value="KAA0190635.1"/>
    <property type="molecule type" value="Genomic_DNA"/>
</dbReference>
<evidence type="ECO:0000313" key="2">
    <source>
        <dbReference type="Proteomes" id="UP000728185"/>
    </source>
</evidence>
<organism evidence="1 2">
    <name type="scientific">Fasciolopsis buskii</name>
    <dbReference type="NCBI Taxonomy" id="27845"/>
    <lineage>
        <taxon>Eukaryota</taxon>
        <taxon>Metazoa</taxon>
        <taxon>Spiralia</taxon>
        <taxon>Lophotrochozoa</taxon>
        <taxon>Platyhelminthes</taxon>
        <taxon>Trematoda</taxon>
        <taxon>Digenea</taxon>
        <taxon>Plagiorchiida</taxon>
        <taxon>Echinostomata</taxon>
        <taxon>Echinostomatoidea</taxon>
        <taxon>Fasciolidae</taxon>
        <taxon>Fasciolopsis</taxon>
    </lineage>
</organism>
<evidence type="ECO:0000313" key="1">
    <source>
        <dbReference type="EMBL" id="KAA0190635.1"/>
    </source>
</evidence>
<sequence>MLNNSLRIFKLFLPGQNFSTPVSSNIVQSETIHIFIPVLKEDSTARLLVTLKSLLYHQNRVKREREQCRVFIPNATLMSCSEDPPNVSVQPIHLHLLCSDQTREWIRSYFNQWNLSRLIWTTYLDEDHLDKVSWIPNAHPDDTSDLLILTLTTILPNSVQKIFAYAWEQQSNSTICATQDNVIVPASFPRSMGGILDYFHL</sequence>
<gene>
    <name evidence="1" type="ORF">FBUS_00982</name>
</gene>
<dbReference type="OrthoDB" id="411524at2759"/>
<comment type="caution">
    <text evidence="1">The sequence shown here is derived from an EMBL/GenBank/DDBJ whole genome shotgun (WGS) entry which is preliminary data.</text>
</comment>
<reference evidence="1" key="1">
    <citation type="submission" date="2019-05" db="EMBL/GenBank/DDBJ databases">
        <title>Annotation for the trematode Fasciolopsis buski.</title>
        <authorList>
            <person name="Choi Y.-J."/>
        </authorList>
    </citation>
    <scope>NUCLEOTIDE SEQUENCE</scope>
    <source>
        <strain evidence="1">HT</strain>
        <tissue evidence="1">Whole worm</tissue>
    </source>
</reference>
<name>A0A8E0RQN7_9TREM</name>
<dbReference type="Proteomes" id="UP000728185">
    <property type="component" value="Unassembled WGS sequence"/>
</dbReference>
<accession>A0A8E0RQN7</accession>
<protein>
    <submittedName>
        <fullName evidence="1">Uncharacterized protein</fullName>
    </submittedName>
</protein>
<dbReference type="AlphaFoldDB" id="A0A8E0RQN7"/>